<name>A0A0F9GG42_9ZZZZ</name>
<dbReference type="SUPFAM" id="SSF51658">
    <property type="entry name" value="Xylose isomerase-like"/>
    <property type="match status" value="1"/>
</dbReference>
<feature type="non-terminal residue" evidence="1">
    <location>
        <position position="66"/>
    </location>
</feature>
<dbReference type="AlphaFoldDB" id="A0A0F9GG42"/>
<protein>
    <submittedName>
        <fullName evidence="1">Uncharacterized protein</fullName>
    </submittedName>
</protein>
<evidence type="ECO:0000313" key="1">
    <source>
        <dbReference type="EMBL" id="KKL62167.1"/>
    </source>
</evidence>
<dbReference type="EMBL" id="LAZR01028578">
    <property type="protein sequence ID" value="KKL62167.1"/>
    <property type="molecule type" value="Genomic_DNA"/>
</dbReference>
<reference evidence="1" key="1">
    <citation type="journal article" date="2015" name="Nature">
        <title>Complex archaea that bridge the gap between prokaryotes and eukaryotes.</title>
        <authorList>
            <person name="Spang A."/>
            <person name="Saw J.H."/>
            <person name="Jorgensen S.L."/>
            <person name="Zaremba-Niedzwiedzka K."/>
            <person name="Martijn J."/>
            <person name="Lind A.E."/>
            <person name="van Eijk R."/>
            <person name="Schleper C."/>
            <person name="Guy L."/>
            <person name="Ettema T.J."/>
        </authorList>
    </citation>
    <scope>NUCLEOTIDE SEQUENCE</scope>
</reference>
<gene>
    <name evidence="1" type="ORF">LCGC14_2187940</name>
</gene>
<comment type="caution">
    <text evidence="1">The sequence shown here is derived from an EMBL/GenBank/DDBJ whole genome shotgun (WGS) entry which is preliminary data.</text>
</comment>
<dbReference type="Gene3D" id="3.20.20.150">
    <property type="entry name" value="Divalent-metal-dependent TIM barrel enzymes"/>
    <property type="match status" value="1"/>
</dbReference>
<proteinExistence type="predicted"/>
<dbReference type="InterPro" id="IPR036237">
    <property type="entry name" value="Xyl_isomerase-like_sf"/>
</dbReference>
<sequence>MYLLPEQGQRRGLFISALNASGNPLHPDKDYSGEHVNDLKNAVTLAGKMGVKVVNCFAGCPGAGED</sequence>
<accession>A0A0F9GG42</accession>
<organism evidence="1">
    <name type="scientific">marine sediment metagenome</name>
    <dbReference type="NCBI Taxonomy" id="412755"/>
    <lineage>
        <taxon>unclassified sequences</taxon>
        <taxon>metagenomes</taxon>
        <taxon>ecological metagenomes</taxon>
    </lineage>
</organism>